<dbReference type="InterPro" id="IPR042510">
    <property type="entry name" value="CIP2A"/>
</dbReference>
<evidence type="ECO:0000313" key="2">
    <source>
        <dbReference type="EMBL" id="CAF4859190.1"/>
    </source>
</evidence>
<evidence type="ECO:0008006" key="4">
    <source>
        <dbReference type="Google" id="ProtNLM"/>
    </source>
</evidence>
<name>A0A821SGK9_9NEOP</name>
<proteinExistence type="predicted"/>
<dbReference type="AlphaFoldDB" id="A0A821SGK9"/>
<feature type="coiled-coil region" evidence="1">
    <location>
        <begin position="608"/>
        <end position="696"/>
    </location>
</feature>
<reference evidence="2" key="1">
    <citation type="submission" date="2021-02" db="EMBL/GenBank/DDBJ databases">
        <authorList>
            <person name="Steward A R."/>
        </authorList>
    </citation>
    <scope>NUCLEOTIDE SEQUENCE</scope>
</reference>
<dbReference type="PANTHER" id="PTHR23161">
    <property type="entry name" value="PROTEIN CIP2A"/>
    <property type="match status" value="1"/>
</dbReference>
<evidence type="ECO:0000313" key="3">
    <source>
        <dbReference type="Proteomes" id="UP000663880"/>
    </source>
</evidence>
<organism evidence="2 3">
    <name type="scientific">Pieris macdunnoughi</name>
    <dbReference type="NCBI Taxonomy" id="345717"/>
    <lineage>
        <taxon>Eukaryota</taxon>
        <taxon>Metazoa</taxon>
        <taxon>Ecdysozoa</taxon>
        <taxon>Arthropoda</taxon>
        <taxon>Hexapoda</taxon>
        <taxon>Insecta</taxon>
        <taxon>Pterygota</taxon>
        <taxon>Neoptera</taxon>
        <taxon>Endopterygota</taxon>
        <taxon>Lepidoptera</taxon>
        <taxon>Glossata</taxon>
        <taxon>Ditrysia</taxon>
        <taxon>Papilionoidea</taxon>
        <taxon>Pieridae</taxon>
        <taxon>Pierinae</taxon>
        <taxon>Pieris</taxon>
    </lineage>
</organism>
<accession>A0A821SGK9</accession>
<keyword evidence="3" id="KW-1185">Reference proteome</keyword>
<comment type="caution">
    <text evidence="2">The sequence shown here is derived from an EMBL/GenBank/DDBJ whole genome shotgun (WGS) entry which is preliminary data.</text>
</comment>
<gene>
    <name evidence="2" type="ORF">PMACD_LOCUS7762</name>
</gene>
<keyword evidence="1" id="KW-0175">Coiled coil</keyword>
<dbReference type="OrthoDB" id="73401at2759"/>
<sequence length="783" mass="88385">MEVDGDNWNVNPSDGTKFAHLKAFVNATREFEATHSETAINLLTRYLGLIASSCDLSIFSPGRSEVCAFFNSLWRAMSDARGPHWAGVAVLARACMEPSARYALTHTYKFMPILARLLSDTVSNDKKIKLLSVMQDISYGIKINWQESYLAELMKTLTSWIVQPMLEPQHRTIGHKSLTVLINLCYGNLPAIYALMRTVDTKEFVVHLISLKDGGYGGVEVCRLLLCLSSATRSASTTRQADVHSYLCCTMKTFNKAIVESDETQLLHAYTFINDLCSDENLRNYVLTYPHFNNSLKDALKDADSLCKVNQGDTMEPESTAGCLQNVLKFLTVLVSLDLYSLRSHHIDVVCLCMKASRVCLAESLELFAAIITQYREEGRLPKELISVLSDGLPALLVPPSMEPGKAGLQWNGPVGSEVSQQAVIVSCRTGLSLAPLDRNWEAALNRMLAHHQVRKLLCSGLSGNNASRRRQILQLIKHHYFPSDQMNQVFGENVNSVSDLSVESLSPRVDMESEMVTFGPSQQTAVDDLVTRLNKELDSGRITNIATSSVMELYGYKITCLEQRLHSHSVALQGATDHMASLQHALALLQATNSTQQDVLYTTQMQTERHKKTIEELHKQLEDAETTLRGFRAKLAAERLDKDKQRENAQKEFRQQLTNIENEMKARERESEERFKQAEIEYKALQKKLEQQTSKNSELAGVLIKFEERVKQRDKKLEEAANGENSLRREIEMRDNMIKQLEKTVVERENRLYQVTNQLEEMKRVQEMVAKLMTKSSSNVST</sequence>
<dbReference type="EMBL" id="CAJOBZ010000019">
    <property type="protein sequence ID" value="CAF4859190.1"/>
    <property type="molecule type" value="Genomic_DNA"/>
</dbReference>
<dbReference type="Proteomes" id="UP000663880">
    <property type="component" value="Unassembled WGS sequence"/>
</dbReference>
<protein>
    <recommendedName>
        <fullName evidence="4">Protein CIP2A</fullName>
    </recommendedName>
</protein>
<dbReference type="PANTHER" id="PTHR23161:SF2">
    <property type="entry name" value="PROTEIN CIP2A"/>
    <property type="match status" value="1"/>
</dbReference>
<evidence type="ECO:0000256" key="1">
    <source>
        <dbReference type="SAM" id="Coils"/>
    </source>
</evidence>
<dbReference type="InterPro" id="IPR016024">
    <property type="entry name" value="ARM-type_fold"/>
</dbReference>
<dbReference type="SUPFAM" id="SSF48371">
    <property type="entry name" value="ARM repeat"/>
    <property type="match status" value="1"/>
</dbReference>